<proteinExistence type="predicted"/>
<accession>H1LKE0</accession>
<evidence type="ECO:0000313" key="2">
    <source>
        <dbReference type="EMBL" id="EHO47283.1"/>
    </source>
</evidence>
<dbReference type="HOGENOM" id="CLU_076869_1_1_9"/>
<dbReference type="InterPro" id="IPR020825">
    <property type="entry name" value="Phe-tRNA_synthase-like_B3/B4"/>
</dbReference>
<dbReference type="SUPFAM" id="SSF56037">
    <property type="entry name" value="PheT/TilS domain"/>
    <property type="match status" value="1"/>
</dbReference>
<dbReference type="SMART" id="SM00873">
    <property type="entry name" value="B3_4"/>
    <property type="match status" value="1"/>
</dbReference>
<dbReference type="GO" id="GO:0003723">
    <property type="term" value="F:RNA binding"/>
    <property type="evidence" value="ECO:0007669"/>
    <property type="project" value="InterPro"/>
</dbReference>
<dbReference type="Gene3D" id="3.50.40.10">
    <property type="entry name" value="Phenylalanyl-trna Synthetase, Chain B, domain 3"/>
    <property type="match status" value="1"/>
</dbReference>
<feature type="domain" description="B3/B4 tRNA-binding" evidence="1">
    <location>
        <begin position="64"/>
        <end position="214"/>
    </location>
</feature>
<dbReference type="AlphaFoldDB" id="H1LKE0"/>
<dbReference type="EMBL" id="AGRJ01000263">
    <property type="protein sequence ID" value="EHO47283.1"/>
    <property type="molecule type" value="Genomic_DNA"/>
</dbReference>
<protein>
    <submittedName>
        <fullName evidence="2">B3/4 domain protein</fullName>
    </submittedName>
</protein>
<evidence type="ECO:0000313" key="3">
    <source>
        <dbReference type="Proteomes" id="UP000005025"/>
    </source>
</evidence>
<dbReference type="PANTHER" id="PTHR39209">
    <property type="match status" value="1"/>
</dbReference>
<dbReference type="InterPro" id="IPR005146">
    <property type="entry name" value="B3/B4_tRNA-bd"/>
</dbReference>
<evidence type="ECO:0000259" key="1">
    <source>
        <dbReference type="SMART" id="SM00873"/>
    </source>
</evidence>
<dbReference type="Pfam" id="PF03483">
    <property type="entry name" value="B3_4"/>
    <property type="match status" value="1"/>
</dbReference>
<name>H1LKE0_9LACO</name>
<dbReference type="RefSeq" id="WP_008858232.1">
    <property type="nucleotide sequence ID" value="NZ_JH591059.1"/>
</dbReference>
<reference evidence="2 3" key="1">
    <citation type="submission" date="2011-09" db="EMBL/GenBank/DDBJ databases">
        <authorList>
            <person name="Weinstock G."/>
            <person name="Sodergren E."/>
            <person name="Clifton S."/>
            <person name="Fulton L."/>
            <person name="Fulton B."/>
            <person name="Courtney L."/>
            <person name="Fronick C."/>
            <person name="Harrison M."/>
            <person name="Strong C."/>
            <person name="Farmer C."/>
            <person name="Delahaunty K."/>
            <person name="Markovic C."/>
            <person name="Hall O."/>
            <person name="Minx P."/>
            <person name="Tomlinson C."/>
            <person name="Mitreva M."/>
            <person name="Hou S."/>
            <person name="Chen J."/>
            <person name="Wollam A."/>
            <person name="Pepin K.H."/>
            <person name="Johnson M."/>
            <person name="Bhonagiri V."/>
            <person name="Zhang X."/>
            <person name="Suruliraj S."/>
            <person name="Warren W."/>
            <person name="Chinwalla A."/>
            <person name="Mardis E.R."/>
            <person name="Wilson R.K."/>
        </authorList>
    </citation>
    <scope>NUCLEOTIDE SEQUENCE [LARGE SCALE GENOMIC DNA]</scope>
    <source>
        <strain evidence="2 3">F0435</strain>
    </source>
</reference>
<organism evidence="2 3">
    <name type="scientific">Lentilactobacillus kisonensis F0435</name>
    <dbReference type="NCBI Taxonomy" id="797516"/>
    <lineage>
        <taxon>Bacteria</taxon>
        <taxon>Bacillati</taxon>
        <taxon>Bacillota</taxon>
        <taxon>Bacilli</taxon>
        <taxon>Lactobacillales</taxon>
        <taxon>Lactobacillaceae</taxon>
        <taxon>Lentilactobacillus</taxon>
    </lineage>
</organism>
<sequence length="228" mass="25450">MAALIVDNSFWQIFPEAKIYYLVVHNINNQSDDSVSYHTMLDIATQKAQKFLQELDFKENPLISSGRLAFTKFKKKKGARSSIEALLKRVSKGAQLHSINPLVDLYNSISLEYGAPFGGEDLDSIKGTMHLGTANGGEVFFPLGANKNELALPNELIYYDTVGAICRSLNWRDAQRTMLTEKTKNAILITEGITSEQQTNSLVAIKELQKRIAKQLCVPSTLRIINVK</sequence>
<dbReference type="PATRIC" id="fig|797516.3.peg.2777"/>
<dbReference type="GO" id="GO:0004826">
    <property type="term" value="F:phenylalanine-tRNA ligase activity"/>
    <property type="evidence" value="ECO:0007669"/>
    <property type="project" value="InterPro"/>
</dbReference>
<comment type="caution">
    <text evidence="2">The sequence shown here is derived from an EMBL/GenBank/DDBJ whole genome shotgun (WGS) entry which is preliminary data.</text>
</comment>
<dbReference type="Proteomes" id="UP000005025">
    <property type="component" value="Unassembled WGS sequence"/>
</dbReference>
<gene>
    <name evidence="2" type="ORF">HMPREF9104_03086</name>
</gene>
<dbReference type="PANTHER" id="PTHR39209:SF2">
    <property type="entry name" value="CYTOPLASMIC PROTEIN"/>
    <property type="match status" value="1"/>
</dbReference>
<dbReference type="STRING" id="797516.HMPREF9104_03086"/>